<proteinExistence type="inferred from homology"/>
<dbReference type="RefSeq" id="WP_248553846.1">
    <property type="nucleotide sequence ID" value="NZ_JALPRK010000031.1"/>
</dbReference>
<comment type="caution">
    <text evidence="8">The sequence shown here is derived from an EMBL/GenBank/DDBJ whole genome shotgun (WGS) entry which is preliminary data.</text>
</comment>
<evidence type="ECO:0000256" key="6">
    <source>
        <dbReference type="ARBA" id="ARBA00023136"/>
    </source>
</evidence>
<dbReference type="Proteomes" id="UP001139534">
    <property type="component" value="Unassembled WGS sequence"/>
</dbReference>
<sequence>MATPLLPSKAVLATPETTKKADLLFGGIGFTLVIAMLGFGLAQLPGLNRIGQLGCSILLAVLYRQFVGYPEALRPGIRFASQQLLRLAIVLFGLKLNLDVVFQQGLPLLARDAATIAFSIAATLLIGKWLKADFSLSLLLGIGTGVCGAAAIAAVSPILKTKEDDTAIGAGLVALVGTLFSVGYTLLRPLLPMSELQYGVWSGVSLHEIAHVVLAAEPAGPDALAVALLAKLGRVFLLVPLSFLLMYGMKRASRKSSLYPNAAKPAAGHGPQPRAAVPFPWFLLGFISASVIGTYALGTWIPVKDAALNGISTVTGFLLAMAMVGLGLNVNLRELRSKALRPLLAMLITSVLLSAGTWLSLTL</sequence>
<comment type="similarity">
    <text evidence="2">Belongs to the UPF0324 family.</text>
</comment>
<keyword evidence="6 7" id="KW-0472">Membrane</keyword>
<evidence type="ECO:0000256" key="3">
    <source>
        <dbReference type="ARBA" id="ARBA00022475"/>
    </source>
</evidence>
<evidence type="ECO:0000313" key="9">
    <source>
        <dbReference type="Proteomes" id="UP001139534"/>
    </source>
</evidence>
<evidence type="ECO:0000313" key="8">
    <source>
        <dbReference type="EMBL" id="MCK8489863.1"/>
    </source>
</evidence>
<evidence type="ECO:0000256" key="7">
    <source>
        <dbReference type="SAM" id="Phobius"/>
    </source>
</evidence>
<keyword evidence="9" id="KW-1185">Reference proteome</keyword>
<comment type="subcellular location">
    <subcellularLocation>
        <location evidence="1">Cell membrane</location>
        <topology evidence="1">Multi-pass membrane protein</topology>
    </subcellularLocation>
</comment>
<gene>
    <name evidence="8" type="ORF">M0651_22075</name>
</gene>
<organism evidence="8 9">
    <name type="scientific">Paenibacillus mellifer</name>
    <dbReference type="NCBI Taxonomy" id="2937794"/>
    <lineage>
        <taxon>Bacteria</taxon>
        <taxon>Bacillati</taxon>
        <taxon>Bacillota</taxon>
        <taxon>Bacilli</taxon>
        <taxon>Bacillales</taxon>
        <taxon>Paenibacillaceae</taxon>
        <taxon>Paenibacillus</taxon>
    </lineage>
</organism>
<feature type="transmembrane region" description="Helical" evidence="7">
    <location>
        <begin position="342"/>
        <end position="361"/>
    </location>
</feature>
<evidence type="ECO:0000256" key="2">
    <source>
        <dbReference type="ARBA" id="ARBA00007977"/>
    </source>
</evidence>
<accession>A0A9X1Y5M6</accession>
<dbReference type="GO" id="GO:0005886">
    <property type="term" value="C:plasma membrane"/>
    <property type="evidence" value="ECO:0007669"/>
    <property type="project" value="UniProtKB-SubCell"/>
</dbReference>
<evidence type="ECO:0000256" key="1">
    <source>
        <dbReference type="ARBA" id="ARBA00004651"/>
    </source>
</evidence>
<keyword evidence="4 7" id="KW-0812">Transmembrane</keyword>
<protein>
    <submittedName>
        <fullName evidence="8">Sulfate exporter family transporter</fullName>
    </submittedName>
</protein>
<dbReference type="AlphaFoldDB" id="A0A9X1Y5M6"/>
<evidence type="ECO:0000256" key="5">
    <source>
        <dbReference type="ARBA" id="ARBA00022989"/>
    </source>
</evidence>
<feature type="transmembrane region" description="Helical" evidence="7">
    <location>
        <begin position="21"/>
        <end position="40"/>
    </location>
</feature>
<dbReference type="InterPro" id="IPR018383">
    <property type="entry name" value="UPF0324_pro"/>
</dbReference>
<evidence type="ECO:0000256" key="4">
    <source>
        <dbReference type="ARBA" id="ARBA00022692"/>
    </source>
</evidence>
<dbReference type="PANTHER" id="PTHR30106">
    <property type="entry name" value="INNER MEMBRANE PROTEIN YEIH-RELATED"/>
    <property type="match status" value="1"/>
</dbReference>
<feature type="transmembrane region" description="Helical" evidence="7">
    <location>
        <begin position="108"/>
        <end position="127"/>
    </location>
</feature>
<feature type="transmembrane region" description="Helical" evidence="7">
    <location>
        <begin position="134"/>
        <end position="155"/>
    </location>
</feature>
<keyword evidence="5 7" id="KW-1133">Transmembrane helix</keyword>
<feature type="transmembrane region" description="Helical" evidence="7">
    <location>
        <begin position="307"/>
        <end position="330"/>
    </location>
</feature>
<dbReference type="Pfam" id="PF03601">
    <property type="entry name" value="Cons_hypoth698"/>
    <property type="match status" value="1"/>
</dbReference>
<dbReference type="PANTHER" id="PTHR30106:SF2">
    <property type="entry name" value="UPF0324 INNER MEMBRANE PROTEIN YEIH"/>
    <property type="match status" value="1"/>
</dbReference>
<reference evidence="8" key="1">
    <citation type="submission" date="2022-04" db="EMBL/GenBank/DDBJ databases">
        <authorList>
            <person name="Seo M.-J."/>
        </authorList>
    </citation>
    <scope>NUCLEOTIDE SEQUENCE</scope>
    <source>
        <strain evidence="8">MBLB2552</strain>
    </source>
</reference>
<dbReference type="EMBL" id="JALPRK010000031">
    <property type="protein sequence ID" value="MCK8489863.1"/>
    <property type="molecule type" value="Genomic_DNA"/>
</dbReference>
<keyword evidence="3" id="KW-1003">Cell membrane</keyword>
<feature type="transmembrane region" description="Helical" evidence="7">
    <location>
        <begin position="167"/>
        <end position="187"/>
    </location>
</feature>
<feature type="transmembrane region" description="Helical" evidence="7">
    <location>
        <begin position="223"/>
        <end position="247"/>
    </location>
</feature>
<feature type="transmembrane region" description="Helical" evidence="7">
    <location>
        <begin position="281"/>
        <end position="301"/>
    </location>
</feature>
<name>A0A9X1Y5M6_9BACL</name>